<name>A0ABV7DL18_9HYPH</name>
<evidence type="ECO:0000313" key="2">
    <source>
        <dbReference type="Proteomes" id="UP001595377"/>
    </source>
</evidence>
<organism evidence="1 2">
    <name type="scientific">Shinella pollutisoli</name>
    <dbReference type="NCBI Taxonomy" id="2250594"/>
    <lineage>
        <taxon>Bacteria</taxon>
        <taxon>Pseudomonadati</taxon>
        <taxon>Pseudomonadota</taxon>
        <taxon>Alphaproteobacteria</taxon>
        <taxon>Hyphomicrobiales</taxon>
        <taxon>Rhizobiaceae</taxon>
        <taxon>Shinella</taxon>
    </lineage>
</organism>
<protein>
    <submittedName>
        <fullName evidence="1">Uncharacterized protein</fullName>
    </submittedName>
</protein>
<sequence length="61" mass="7050">MVPDRETADRRERARSAERAECLEMMVAIGSQGLGDCPNWVVMELEDCERTRRRPAADEKR</sequence>
<gene>
    <name evidence="1" type="ORF">ACFOHH_18370</name>
</gene>
<accession>A0ABV7DL18</accession>
<reference evidence="2" key="1">
    <citation type="journal article" date="2019" name="Int. J. Syst. Evol. Microbiol.">
        <title>The Global Catalogue of Microorganisms (GCM) 10K type strain sequencing project: providing services to taxonomists for standard genome sequencing and annotation.</title>
        <authorList>
            <consortium name="The Broad Institute Genomics Platform"/>
            <consortium name="The Broad Institute Genome Sequencing Center for Infectious Disease"/>
            <person name="Wu L."/>
            <person name="Ma J."/>
        </authorList>
    </citation>
    <scope>NUCLEOTIDE SEQUENCE [LARGE SCALE GENOMIC DNA]</scope>
    <source>
        <strain evidence="2">KCTC 52677</strain>
    </source>
</reference>
<dbReference type="RefSeq" id="WP_257315488.1">
    <property type="nucleotide sequence ID" value="NZ_JANFDG010000012.1"/>
</dbReference>
<dbReference type="EMBL" id="JBHRSP010000032">
    <property type="protein sequence ID" value="MFC3075080.1"/>
    <property type="molecule type" value="Genomic_DNA"/>
</dbReference>
<dbReference type="Proteomes" id="UP001595377">
    <property type="component" value="Unassembled WGS sequence"/>
</dbReference>
<comment type="caution">
    <text evidence="1">The sequence shown here is derived from an EMBL/GenBank/DDBJ whole genome shotgun (WGS) entry which is preliminary data.</text>
</comment>
<keyword evidence="2" id="KW-1185">Reference proteome</keyword>
<proteinExistence type="predicted"/>
<evidence type="ECO:0000313" key="1">
    <source>
        <dbReference type="EMBL" id="MFC3075080.1"/>
    </source>
</evidence>